<organism evidence="1 2">
    <name type="scientific">Leucogyrophana mollusca</name>
    <dbReference type="NCBI Taxonomy" id="85980"/>
    <lineage>
        <taxon>Eukaryota</taxon>
        <taxon>Fungi</taxon>
        <taxon>Dikarya</taxon>
        <taxon>Basidiomycota</taxon>
        <taxon>Agaricomycotina</taxon>
        <taxon>Agaricomycetes</taxon>
        <taxon>Agaricomycetidae</taxon>
        <taxon>Boletales</taxon>
        <taxon>Boletales incertae sedis</taxon>
        <taxon>Leucogyrophana</taxon>
    </lineage>
</organism>
<comment type="caution">
    <text evidence="1">The sequence shown here is derived from an EMBL/GenBank/DDBJ whole genome shotgun (WGS) entry which is preliminary data.</text>
</comment>
<accession>A0ACB8AYY5</accession>
<proteinExistence type="predicted"/>
<dbReference type="EMBL" id="MU266779">
    <property type="protein sequence ID" value="KAH7918494.1"/>
    <property type="molecule type" value="Genomic_DNA"/>
</dbReference>
<name>A0ACB8AYY5_9AGAM</name>
<dbReference type="Proteomes" id="UP000790709">
    <property type="component" value="Unassembled WGS sequence"/>
</dbReference>
<keyword evidence="2" id="KW-1185">Reference proteome</keyword>
<evidence type="ECO:0000313" key="1">
    <source>
        <dbReference type="EMBL" id="KAH7918494.1"/>
    </source>
</evidence>
<gene>
    <name evidence="1" type="ORF">BV22DRAFT_1134551</name>
</gene>
<evidence type="ECO:0000313" key="2">
    <source>
        <dbReference type="Proteomes" id="UP000790709"/>
    </source>
</evidence>
<reference evidence="1" key="1">
    <citation type="journal article" date="2021" name="New Phytol.">
        <title>Evolutionary innovations through gain and loss of genes in the ectomycorrhizal Boletales.</title>
        <authorList>
            <person name="Wu G."/>
            <person name="Miyauchi S."/>
            <person name="Morin E."/>
            <person name="Kuo A."/>
            <person name="Drula E."/>
            <person name="Varga T."/>
            <person name="Kohler A."/>
            <person name="Feng B."/>
            <person name="Cao Y."/>
            <person name="Lipzen A."/>
            <person name="Daum C."/>
            <person name="Hundley H."/>
            <person name="Pangilinan J."/>
            <person name="Johnson J."/>
            <person name="Barry K."/>
            <person name="LaButti K."/>
            <person name="Ng V."/>
            <person name="Ahrendt S."/>
            <person name="Min B."/>
            <person name="Choi I.G."/>
            <person name="Park H."/>
            <person name="Plett J.M."/>
            <person name="Magnuson J."/>
            <person name="Spatafora J.W."/>
            <person name="Nagy L.G."/>
            <person name="Henrissat B."/>
            <person name="Grigoriev I.V."/>
            <person name="Yang Z.L."/>
            <person name="Xu J."/>
            <person name="Martin F.M."/>
        </authorList>
    </citation>
    <scope>NUCLEOTIDE SEQUENCE</scope>
    <source>
        <strain evidence="1">KUC20120723A-06</strain>
    </source>
</reference>
<sequence>MRLWKGWQGEDEVKQGDGSSSSAKGTAFLFPDAFLVAAAMAMEEMRKVMVWSYKQCPTGTPKRLTAQAENDGTVDATEVQVVGEHLLIRAYTASGFTLWTRNFELTKLRREGRDGSGEESKT</sequence>
<protein>
    <submittedName>
        <fullName evidence="1">Uncharacterized protein</fullName>
    </submittedName>
</protein>